<keyword evidence="3" id="KW-1185">Reference proteome</keyword>
<gene>
    <name evidence="2" type="ORF">V5799_023522</name>
</gene>
<evidence type="ECO:0000256" key="1">
    <source>
        <dbReference type="SAM" id="MobiDB-lite"/>
    </source>
</evidence>
<protein>
    <submittedName>
        <fullName evidence="2">Uncharacterized protein</fullName>
    </submittedName>
</protein>
<accession>A0AAQ4FIU7</accession>
<organism evidence="2 3">
    <name type="scientific">Amblyomma americanum</name>
    <name type="common">Lone star tick</name>
    <dbReference type="NCBI Taxonomy" id="6943"/>
    <lineage>
        <taxon>Eukaryota</taxon>
        <taxon>Metazoa</taxon>
        <taxon>Ecdysozoa</taxon>
        <taxon>Arthropoda</taxon>
        <taxon>Chelicerata</taxon>
        <taxon>Arachnida</taxon>
        <taxon>Acari</taxon>
        <taxon>Parasitiformes</taxon>
        <taxon>Ixodida</taxon>
        <taxon>Ixodoidea</taxon>
        <taxon>Ixodidae</taxon>
        <taxon>Amblyomminae</taxon>
        <taxon>Amblyomma</taxon>
    </lineage>
</organism>
<dbReference type="AlphaFoldDB" id="A0AAQ4FIU7"/>
<feature type="region of interest" description="Disordered" evidence="1">
    <location>
        <begin position="1"/>
        <end position="29"/>
    </location>
</feature>
<feature type="non-terminal residue" evidence="2">
    <location>
        <position position="248"/>
    </location>
</feature>
<dbReference type="EMBL" id="JARKHS020002482">
    <property type="protein sequence ID" value="KAK8786703.1"/>
    <property type="molecule type" value="Genomic_DNA"/>
</dbReference>
<sequence>MKILDDEEQQEDDDIMGLMRRKRKRTGSDAVRRLGKDLQVKKQLDYDDEGEEDEILTDRETHISGDGCDIRRFYRRSAKFRNCIDNIHLYSECGIGTEVHSHLKYLANIVNRKFVGKCSQQTQIPDLDCQLLPFLRKFLRCGVNRYETAGDRVDRDICTQVISYKECVAAAERVTHCNMRNLSLSYHLNYLHKVMTSVNTSCNGARNVETSVYKELCKRTTLFNNYFSCGMEVQARLEGLKKGDKERC</sequence>
<name>A0AAQ4FIU7_AMBAM</name>
<proteinExistence type="predicted"/>
<dbReference type="Proteomes" id="UP001321473">
    <property type="component" value="Unassembled WGS sequence"/>
</dbReference>
<reference evidence="2 3" key="1">
    <citation type="journal article" date="2023" name="Arcadia Sci">
        <title>De novo assembly of a long-read Amblyomma americanum tick genome.</title>
        <authorList>
            <person name="Chou S."/>
            <person name="Poskanzer K.E."/>
            <person name="Rollins M."/>
            <person name="Thuy-Boun P.S."/>
        </authorList>
    </citation>
    <scope>NUCLEOTIDE SEQUENCE [LARGE SCALE GENOMIC DNA]</scope>
    <source>
        <strain evidence="2">F_SG_1</strain>
        <tissue evidence="2">Salivary glands</tissue>
    </source>
</reference>
<evidence type="ECO:0000313" key="2">
    <source>
        <dbReference type="EMBL" id="KAK8786703.1"/>
    </source>
</evidence>
<feature type="compositionally biased region" description="Acidic residues" evidence="1">
    <location>
        <begin position="1"/>
        <end position="15"/>
    </location>
</feature>
<evidence type="ECO:0000313" key="3">
    <source>
        <dbReference type="Proteomes" id="UP001321473"/>
    </source>
</evidence>
<comment type="caution">
    <text evidence="2">The sequence shown here is derived from an EMBL/GenBank/DDBJ whole genome shotgun (WGS) entry which is preliminary data.</text>
</comment>